<dbReference type="AlphaFoldDB" id="A0A165ZVL3"/>
<comment type="catalytic activity">
    <reaction evidence="6">
        <text>dCMP + ATP = dCDP + ADP</text>
        <dbReference type="Rhea" id="RHEA:25094"/>
        <dbReference type="ChEBI" id="CHEBI:30616"/>
        <dbReference type="ChEBI" id="CHEBI:57566"/>
        <dbReference type="ChEBI" id="CHEBI:58593"/>
        <dbReference type="ChEBI" id="CHEBI:456216"/>
        <dbReference type="EC" id="2.7.4.25"/>
    </reaction>
</comment>
<dbReference type="GO" id="GO:0006220">
    <property type="term" value="P:pyrimidine nucleotide metabolic process"/>
    <property type="evidence" value="ECO:0007669"/>
    <property type="project" value="UniProtKB-UniRule"/>
</dbReference>
<dbReference type="Gene3D" id="3.40.50.300">
    <property type="entry name" value="P-loop containing nucleotide triphosphate hydrolases"/>
    <property type="match status" value="1"/>
</dbReference>
<evidence type="ECO:0000313" key="7">
    <source>
        <dbReference type="EMBL" id="KZX11223.1"/>
    </source>
</evidence>
<comment type="catalytic activity">
    <reaction evidence="6">
        <text>CMP + ATP = CDP + ADP</text>
        <dbReference type="Rhea" id="RHEA:11600"/>
        <dbReference type="ChEBI" id="CHEBI:30616"/>
        <dbReference type="ChEBI" id="CHEBI:58069"/>
        <dbReference type="ChEBI" id="CHEBI:60377"/>
        <dbReference type="ChEBI" id="CHEBI:456216"/>
        <dbReference type="EC" id="2.7.4.25"/>
    </reaction>
</comment>
<dbReference type="InterPro" id="IPR027417">
    <property type="entry name" value="P-loop_NTPase"/>
</dbReference>
<dbReference type="NCBIfam" id="TIGR02173">
    <property type="entry name" value="cyt_kin_arch"/>
    <property type="match status" value="1"/>
</dbReference>
<comment type="caution">
    <text evidence="7">The sequence shown here is derived from an EMBL/GenBank/DDBJ whole genome shotgun (WGS) entry which is preliminary data.</text>
</comment>
<evidence type="ECO:0000256" key="3">
    <source>
        <dbReference type="ARBA" id="ARBA00022741"/>
    </source>
</evidence>
<dbReference type="Proteomes" id="UP000077245">
    <property type="component" value="Unassembled WGS sequence"/>
</dbReference>
<evidence type="ECO:0000256" key="4">
    <source>
        <dbReference type="ARBA" id="ARBA00022777"/>
    </source>
</evidence>
<keyword evidence="5 6" id="KW-0067">ATP-binding</keyword>
<dbReference type="HAMAP" id="MF_00239">
    <property type="entry name" value="Cytidyl_kinase_type2"/>
    <property type="match status" value="1"/>
</dbReference>
<evidence type="ECO:0000256" key="2">
    <source>
        <dbReference type="ARBA" id="ARBA00022679"/>
    </source>
</evidence>
<keyword evidence="3 6" id="KW-0547">Nucleotide-binding</keyword>
<accession>A0A165ZVL3</accession>
<dbReference type="OrthoDB" id="31096at2157"/>
<reference evidence="7 8" key="1">
    <citation type="submission" date="2016-04" db="EMBL/GenBank/DDBJ databases">
        <title>Genome sequence of Methanobrevibacter curvatus DSM 11111.</title>
        <authorList>
            <person name="Poehlein A."/>
            <person name="Seedorf H."/>
            <person name="Daniel R."/>
        </authorList>
    </citation>
    <scope>NUCLEOTIDE SEQUENCE [LARGE SCALE GENOMIC DNA]</scope>
    <source>
        <strain evidence="7 8">DSM 11111</strain>
    </source>
</reference>
<dbReference type="SUPFAM" id="SSF52540">
    <property type="entry name" value="P-loop containing nucleoside triphosphate hydrolases"/>
    <property type="match status" value="1"/>
</dbReference>
<keyword evidence="1 6" id="KW-0963">Cytoplasm</keyword>
<proteinExistence type="inferred from homology"/>
<dbReference type="PATRIC" id="fig|49547.3.peg.1597"/>
<keyword evidence="8" id="KW-1185">Reference proteome</keyword>
<keyword evidence="2 6" id="KW-0808">Transferase</keyword>
<dbReference type="GO" id="GO:0005737">
    <property type="term" value="C:cytoplasm"/>
    <property type="evidence" value="ECO:0007669"/>
    <property type="project" value="UniProtKB-SubCell"/>
</dbReference>
<comment type="similarity">
    <text evidence="6">Belongs to the cytidylate kinase family. Type 2 subfamily.</text>
</comment>
<dbReference type="STRING" id="49547.MBCUR_14950"/>
<sequence>MIITIGGLAGTGTTTASEVLSKKLDIPFISAGDIFRTLAKESGMSILEFSEFAEDNNDVDIDIDRRQSEIAKKSENLILEGRLSAHFVDADLKVWLTAPLDIRTNRICDRESKPYDLAIEEILIRENSEALRYKEIHNIDISNLELYDLIVNTNSFNPEAIANLILTSLKVI</sequence>
<gene>
    <name evidence="7" type="primary">cmk_3</name>
    <name evidence="6" type="synonym">cmk</name>
    <name evidence="7" type="ORF">MBCUR_14950</name>
</gene>
<evidence type="ECO:0000313" key="8">
    <source>
        <dbReference type="Proteomes" id="UP000077245"/>
    </source>
</evidence>
<protein>
    <recommendedName>
        <fullName evidence="6">Cytidylate kinase</fullName>
        <shortName evidence="6">CK</shortName>
        <ecNumber evidence="6">2.7.4.25</ecNumber>
    </recommendedName>
    <alternativeName>
        <fullName evidence="6">Cytidine monophosphate kinase</fullName>
        <shortName evidence="6">CMP kinase</shortName>
    </alternativeName>
</protein>
<name>A0A165ZVL3_9EURY</name>
<comment type="subcellular location">
    <subcellularLocation>
        <location evidence="6">Cytoplasm</location>
    </subcellularLocation>
</comment>
<dbReference type="Pfam" id="PF13189">
    <property type="entry name" value="Cytidylate_kin2"/>
    <property type="match status" value="1"/>
</dbReference>
<dbReference type="GO" id="GO:0036431">
    <property type="term" value="F:dCMP kinase activity"/>
    <property type="evidence" value="ECO:0007669"/>
    <property type="project" value="RHEA"/>
</dbReference>
<dbReference type="InterPro" id="IPR011892">
    <property type="entry name" value="Cyt_kin_arch"/>
</dbReference>
<evidence type="ECO:0000256" key="6">
    <source>
        <dbReference type="HAMAP-Rule" id="MF_00239"/>
    </source>
</evidence>
<dbReference type="RefSeq" id="WP_067092145.1">
    <property type="nucleotide sequence ID" value="NZ_LWMV01000191.1"/>
</dbReference>
<organism evidence="7 8">
    <name type="scientific">Methanobrevibacter curvatus</name>
    <dbReference type="NCBI Taxonomy" id="49547"/>
    <lineage>
        <taxon>Archaea</taxon>
        <taxon>Methanobacteriati</taxon>
        <taxon>Methanobacteriota</taxon>
        <taxon>Methanomada group</taxon>
        <taxon>Methanobacteria</taxon>
        <taxon>Methanobacteriales</taxon>
        <taxon>Methanobacteriaceae</taxon>
        <taxon>Methanobrevibacter</taxon>
    </lineage>
</organism>
<evidence type="ECO:0000256" key="5">
    <source>
        <dbReference type="ARBA" id="ARBA00022840"/>
    </source>
</evidence>
<dbReference type="GO" id="GO:0036430">
    <property type="term" value="F:CMP kinase activity"/>
    <property type="evidence" value="ECO:0007669"/>
    <property type="project" value="RHEA"/>
</dbReference>
<dbReference type="EC" id="2.7.4.25" evidence="6"/>
<evidence type="ECO:0000256" key="1">
    <source>
        <dbReference type="ARBA" id="ARBA00022490"/>
    </source>
</evidence>
<keyword evidence="4 6" id="KW-0418">Kinase</keyword>
<dbReference type="EMBL" id="LWMV01000191">
    <property type="protein sequence ID" value="KZX11223.1"/>
    <property type="molecule type" value="Genomic_DNA"/>
</dbReference>
<feature type="binding site" evidence="6">
    <location>
        <begin position="7"/>
        <end position="15"/>
    </location>
    <ligand>
        <name>ATP</name>
        <dbReference type="ChEBI" id="CHEBI:30616"/>
    </ligand>
</feature>
<dbReference type="GO" id="GO:0005524">
    <property type="term" value="F:ATP binding"/>
    <property type="evidence" value="ECO:0007669"/>
    <property type="project" value="UniProtKB-UniRule"/>
</dbReference>